<feature type="transmembrane region" description="Helical" evidence="5">
    <location>
        <begin position="40"/>
        <end position="60"/>
    </location>
</feature>
<comment type="subcellular location">
    <subcellularLocation>
        <location evidence="1">Membrane</location>
        <topology evidence="1">Multi-pass membrane protein</topology>
    </subcellularLocation>
</comment>
<reference evidence="7" key="1">
    <citation type="submission" date="2016-10" db="EMBL/GenBank/DDBJ databases">
        <authorList>
            <person name="Varghese N."/>
            <person name="Submissions S."/>
        </authorList>
    </citation>
    <scope>NUCLEOTIDE SEQUENCE [LARGE SCALE GENOMIC DNA]</scope>
    <source>
        <strain evidence="7">CGMCC 4.7038</strain>
    </source>
</reference>
<sequence length="182" mass="20252">MLHGLARRLDKPMGALGVLFVLVVLGQALARPPTLSTALTVVGWVLWAVSVAEFALRAWLARHHARRFWRRNWWQVILLAVPFLRFARAATLRAARAPRRAHQTAHAYPHHHLPSIDRHVRDSPLVIPVHRPVTASQPGQATGLSGVRARTRIRSPSSVTSSITSGDNPENTIFVRSPILHT</sequence>
<dbReference type="EMBL" id="FNYV01000020">
    <property type="protein sequence ID" value="SEK06179.1"/>
    <property type="molecule type" value="Genomic_DNA"/>
</dbReference>
<dbReference type="GO" id="GO:0016020">
    <property type="term" value="C:membrane"/>
    <property type="evidence" value="ECO:0007669"/>
    <property type="project" value="UniProtKB-SubCell"/>
</dbReference>
<dbReference type="AlphaFoldDB" id="A0A1H7DWM8"/>
<name>A0A1H7DWM8_9ACTN</name>
<evidence type="ECO:0000256" key="2">
    <source>
        <dbReference type="ARBA" id="ARBA00022692"/>
    </source>
</evidence>
<protein>
    <recommendedName>
        <fullName evidence="8">Voltage-gated potassium channel</fullName>
    </recommendedName>
</protein>
<dbReference type="STRING" id="1144548.SAMN05443287_12033"/>
<evidence type="ECO:0000256" key="4">
    <source>
        <dbReference type="ARBA" id="ARBA00023136"/>
    </source>
</evidence>
<keyword evidence="4 5" id="KW-0472">Membrane</keyword>
<proteinExistence type="predicted"/>
<evidence type="ECO:0000256" key="5">
    <source>
        <dbReference type="SAM" id="Phobius"/>
    </source>
</evidence>
<evidence type="ECO:0000313" key="6">
    <source>
        <dbReference type="EMBL" id="SEK06179.1"/>
    </source>
</evidence>
<evidence type="ECO:0000256" key="1">
    <source>
        <dbReference type="ARBA" id="ARBA00004141"/>
    </source>
</evidence>
<evidence type="ECO:0008006" key="8">
    <source>
        <dbReference type="Google" id="ProtNLM"/>
    </source>
</evidence>
<keyword evidence="2 5" id="KW-0812">Transmembrane</keyword>
<gene>
    <name evidence="6" type="ORF">SAMN05443287_12033</name>
</gene>
<evidence type="ECO:0000313" key="7">
    <source>
        <dbReference type="Proteomes" id="UP000198707"/>
    </source>
</evidence>
<keyword evidence="3 5" id="KW-1133">Transmembrane helix</keyword>
<accession>A0A1H7DWM8</accession>
<dbReference type="InterPro" id="IPR027359">
    <property type="entry name" value="Volt_channel_dom_sf"/>
</dbReference>
<keyword evidence="7" id="KW-1185">Reference proteome</keyword>
<organism evidence="6 7">
    <name type="scientific">Micromonospora phaseoli</name>
    <dbReference type="NCBI Taxonomy" id="1144548"/>
    <lineage>
        <taxon>Bacteria</taxon>
        <taxon>Bacillati</taxon>
        <taxon>Actinomycetota</taxon>
        <taxon>Actinomycetes</taxon>
        <taxon>Micromonosporales</taxon>
        <taxon>Micromonosporaceae</taxon>
        <taxon>Micromonospora</taxon>
    </lineage>
</organism>
<dbReference type="Proteomes" id="UP000198707">
    <property type="component" value="Unassembled WGS sequence"/>
</dbReference>
<dbReference type="Gene3D" id="1.20.120.350">
    <property type="entry name" value="Voltage-gated potassium channels. Chain C"/>
    <property type="match status" value="1"/>
</dbReference>
<evidence type="ECO:0000256" key="3">
    <source>
        <dbReference type="ARBA" id="ARBA00022989"/>
    </source>
</evidence>